<dbReference type="PANTHER" id="PTHR20963">
    <property type="entry name" value="MULTIPLE INOSITOL POLYPHOSPHATE PHOSPHATASE-RELATED"/>
    <property type="match status" value="1"/>
</dbReference>
<evidence type="ECO:0000313" key="7">
    <source>
        <dbReference type="Proteomes" id="UP001498476"/>
    </source>
</evidence>
<dbReference type="PROSITE" id="PS00616">
    <property type="entry name" value="HIS_ACID_PHOSPHAT_1"/>
    <property type="match status" value="1"/>
</dbReference>
<keyword evidence="5" id="KW-0732">Signal</keyword>
<name>A0ABR1HGT8_9HYPO</name>
<dbReference type="EMBL" id="JAZAVJ010000030">
    <property type="protein sequence ID" value="KAK7420355.1"/>
    <property type="molecule type" value="Genomic_DNA"/>
</dbReference>
<evidence type="ECO:0000313" key="6">
    <source>
        <dbReference type="EMBL" id="KAK7420355.1"/>
    </source>
</evidence>
<proteinExistence type="inferred from homology"/>
<sequence>MLLFNALTAVSFFSVGTEANQRFLAPPEDIVSWPGERSQKPLQWLGANSPWFPGPNVHKIDADVPEHCTIDQAAYVLRHGSRYPDNGAYNEWKEMESRFSTNDYTARGALAFLPKWRTVLTKPNIQIAMQSPTGYKEAMDLVYQLRTRYPQLYQEGDEFYVWANNYTRVLQTAENFLRGFIGTNATLLGKIVSVTSKGLVSSIGNSLAPSDMCPLFKDDSGGNFTETWNSIWQPQVQRRLQSLIHGNLTLTLSDVNLFPYLCGFESQITGRLSPFCDIFTDEELKQYEYSNDLRYYYGLGPGSGLPQKMMTPFLQSLVKLLAQGPGIDGIGADGVSSFQVPRLLMSFLNDGQLTELLTASGVFDKQKCLSEKRKDDSRLWIGSHFVSMRGTIAFEGLNCANSRTSKNGTYVRIRLNDQVYPIPSCRDGPGSSCLLSKYAKYVGENYAAQGNWVKNCNVTTAGAPTKVEGASFFTDLGQEHLSIVYL</sequence>
<evidence type="ECO:0000256" key="1">
    <source>
        <dbReference type="ARBA" id="ARBA00005375"/>
    </source>
</evidence>
<dbReference type="SUPFAM" id="SSF53254">
    <property type="entry name" value="Phosphoglycerate mutase-like"/>
    <property type="match status" value="1"/>
</dbReference>
<comment type="caution">
    <text evidence="6">The sequence shown here is derived from an EMBL/GenBank/DDBJ whole genome shotgun (WGS) entry which is preliminary data.</text>
</comment>
<feature type="chain" id="PRO_5047442482" description="3-phytase" evidence="5">
    <location>
        <begin position="20"/>
        <end position="486"/>
    </location>
</feature>
<accession>A0ABR1HGT8</accession>
<dbReference type="Gene3D" id="3.40.50.1240">
    <property type="entry name" value="Phosphoglycerate mutase-like"/>
    <property type="match status" value="1"/>
</dbReference>
<feature type="signal peptide" evidence="5">
    <location>
        <begin position="1"/>
        <end position="19"/>
    </location>
</feature>
<dbReference type="EC" id="3.1.3.8" evidence="2"/>
<dbReference type="Pfam" id="PF00328">
    <property type="entry name" value="His_Phos_2"/>
    <property type="match status" value="1"/>
</dbReference>
<dbReference type="Proteomes" id="UP001498476">
    <property type="component" value="Unassembled WGS sequence"/>
</dbReference>
<gene>
    <name evidence="6" type="ORF">QQX98_002778</name>
</gene>
<dbReference type="InterPro" id="IPR033379">
    <property type="entry name" value="Acid_Pase_AS"/>
</dbReference>
<dbReference type="InterPro" id="IPR016274">
    <property type="entry name" value="Histidine_acid_Pase_euk"/>
</dbReference>
<dbReference type="CDD" id="cd07061">
    <property type="entry name" value="HP_HAP_like"/>
    <property type="match status" value="1"/>
</dbReference>
<evidence type="ECO:0000256" key="2">
    <source>
        <dbReference type="ARBA" id="ARBA00012632"/>
    </source>
</evidence>
<comment type="similarity">
    <text evidence="1">Belongs to the histidine acid phosphatase family.</text>
</comment>
<dbReference type="InterPro" id="IPR029033">
    <property type="entry name" value="His_PPase_superfam"/>
</dbReference>
<reference evidence="6 7" key="1">
    <citation type="journal article" date="2025" name="Microbiol. Resour. Announc.">
        <title>Draft genome sequences for Neonectria magnoliae and Neonectria punicea, canker pathogens of Liriodendron tulipifera and Acer saccharum in West Virginia.</title>
        <authorList>
            <person name="Petronek H.M."/>
            <person name="Kasson M.T."/>
            <person name="Metheny A.M."/>
            <person name="Stauder C.M."/>
            <person name="Lovett B."/>
            <person name="Lynch S.C."/>
            <person name="Garnas J.R."/>
            <person name="Kasson L.R."/>
            <person name="Stajich J.E."/>
        </authorList>
    </citation>
    <scope>NUCLEOTIDE SEQUENCE [LARGE SCALE GENOMIC DNA]</scope>
    <source>
        <strain evidence="6 7">NRRL 64653</strain>
    </source>
</reference>
<keyword evidence="3" id="KW-0378">Hydrolase</keyword>
<evidence type="ECO:0000256" key="3">
    <source>
        <dbReference type="ARBA" id="ARBA00022801"/>
    </source>
</evidence>
<organism evidence="6 7">
    <name type="scientific">Neonectria punicea</name>
    <dbReference type="NCBI Taxonomy" id="979145"/>
    <lineage>
        <taxon>Eukaryota</taxon>
        <taxon>Fungi</taxon>
        <taxon>Dikarya</taxon>
        <taxon>Ascomycota</taxon>
        <taxon>Pezizomycotina</taxon>
        <taxon>Sordariomycetes</taxon>
        <taxon>Hypocreomycetidae</taxon>
        <taxon>Hypocreales</taxon>
        <taxon>Nectriaceae</taxon>
        <taxon>Neonectria</taxon>
    </lineage>
</organism>
<dbReference type="PANTHER" id="PTHR20963:SF23">
    <property type="entry name" value="3-PHYTASE"/>
    <property type="match status" value="1"/>
</dbReference>
<dbReference type="InterPro" id="IPR000560">
    <property type="entry name" value="His_Pase_clade-2"/>
</dbReference>
<evidence type="ECO:0000256" key="4">
    <source>
        <dbReference type="ARBA" id="ARBA00023180"/>
    </source>
</evidence>
<keyword evidence="4" id="KW-0325">Glycoprotein</keyword>
<protein>
    <recommendedName>
        <fullName evidence="2">3-phytase</fullName>
        <ecNumber evidence="2">3.1.3.8</ecNumber>
    </recommendedName>
</protein>
<keyword evidence="7" id="KW-1185">Reference proteome</keyword>
<evidence type="ECO:0000256" key="5">
    <source>
        <dbReference type="SAM" id="SignalP"/>
    </source>
</evidence>
<dbReference type="PIRSF" id="PIRSF000894">
    <property type="entry name" value="Acid_phosphatase"/>
    <property type="match status" value="1"/>
</dbReference>